<comment type="caution">
    <text evidence="1">The sequence shown here is derived from an EMBL/GenBank/DDBJ whole genome shotgun (WGS) entry which is preliminary data.</text>
</comment>
<reference evidence="1 2" key="1">
    <citation type="submission" date="2022-01" db="EMBL/GenBank/DDBJ databases">
        <authorList>
            <person name="Xiong W."/>
            <person name="Schranz E."/>
        </authorList>
    </citation>
    <scope>NUCLEOTIDE SEQUENCE [LARGE SCALE GENOMIC DNA]</scope>
</reference>
<organism evidence="1 2">
    <name type="scientific">Lactuca virosa</name>
    <dbReference type="NCBI Taxonomy" id="75947"/>
    <lineage>
        <taxon>Eukaryota</taxon>
        <taxon>Viridiplantae</taxon>
        <taxon>Streptophyta</taxon>
        <taxon>Embryophyta</taxon>
        <taxon>Tracheophyta</taxon>
        <taxon>Spermatophyta</taxon>
        <taxon>Magnoliopsida</taxon>
        <taxon>eudicotyledons</taxon>
        <taxon>Gunneridae</taxon>
        <taxon>Pentapetalae</taxon>
        <taxon>asterids</taxon>
        <taxon>campanulids</taxon>
        <taxon>Asterales</taxon>
        <taxon>Asteraceae</taxon>
        <taxon>Cichorioideae</taxon>
        <taxon>Cichorieae</taxon>
        <taxon>Lactucinae</taxon>
        <taxon>Lactuca</taxon>
    </lineage>
</organism>
<sequence length="77" mass="9237">MRQANPSFIGRIKQDVMFLKNQKKVRLRRKSLKHTLQASLQKEFKYKWMQGLQFQRRPPMQEAAVVDVVVLHCERVI</sequence>
<accession>A0AAU9N580</accession>
<protein>
    <submittedName>
        <fullName evidence="1">Uncharacterized protein</fullName>
    </submittedName>
</protein>
<gene>
    <name evidence="1" type="ORF">LVIROSA_LOCUS20332</name>
</gene>
<dbReference type="AlphaFoldDB" id="A0AAU9N580"/>
<evidence type="ECO:0000313" key="1">
    <source>
        <dbReference type="EMBL" id="CAH1433760.1"/>
    </source>
</evidence>
<evidence type="ECO:0000313" key="2">
    <source>
        <dbReference type="Proteomes" id="UP001157418"/>
    </source>
</evidence>
<dbReference type="Proteomes" id="UP001157418">
    <property type="component" value="Unassembled WGS sequence"/>
</dbReference>
<proteinExistence type="predicted"/>
<dbReference type="EMBL" id="CAKMRJ010003334">
    <property type="protein sequence ID" value="CAH1433760.1"/>
    <property type="molecule type" value="Genomic_DNA"/>
</dbReference>
<name>A0AAU9N580_9ASTR</name>
<keyword evidence="2" id="KW-1185">Reference proteome</keyword>